<reference evidence="4" key="1">
    <citation type="submission" date="2017-02" db="UniProtKB">
        <authorList>
            <consortium name="WormBaseParasite"/>
        </authorList>
    </citation>
    <scope>IDENTIFICATION</scope>
</reference>
<evidence type="ECO:0000313" key="2">
    <source>
        <dbReference type="EMBL" id="VDL87223.1"/>
    </source>
</evidence>
<gene>
    <name evidence="2" type="ORF">NBR_LOCUS22402</name>
</gene>
<dbReference type="SMART" id="SM00181">
    <property type="entry name" value="EGF"/>
    <property type="match status" value="2"/>
</dbReference>
<reference evidence="2 3" key="2">
    <citation type="submission" date="2018-11" db="EMBL/GenBank/DDBJ databases">
        <authorList>
            <consortium name="Pathogen Informatics"/>
        </authorList>
    </citation>
    <scope>NUCLEOTIDE SEQUENCE [LARGE SCALE GENOMIC DNA]</scope>
</reference>
<dbReference type="AlphaFoldDB" id="A0A0N4YYS9"/>
<proteinExistence type="predicted"/>
<feature type="domain" description="EGF-like" evidence="1">
    <location>
        <begin position="42"/>
        <end position="77"/>
    </location>
</feature>
<dbReference type="InterPro" id="IPR000742">
    <property type="entry name" value="EGF"/>
</dbReference>
<evidence type="ECO:0000313" key="4">
    <source>
        <dbReference type="WBParaSite" id="NBR_0002240101-mRNA-1"/>
    </source>
</evidence>
<keyword evidence="3" id="KW-1185">Reference proteome</keyword>
<protein>
    <submittedName>
        <fullName evidence="4">FBN-1A.1 (inferred by orthology to a C. elegans protein)</fullName>
    </submittedName>
</protein>
<accession>A0A0N4YYS9</accession>
<name>A0A0N4YYS9_NIPBR</name>
<dbReference type="WBParaSite" id="NBR_0002240101-mRNA-1">
    <property type="protein sequence ID" value="NBR_0002240101-mRNA-1"/>
    <property type="gene ID" value="NBR_0002240101"/>
</dbReference>
<dbReference type="Proteomes" id="UP000271162">
    <property type="component" value="Unassembled WGS sequence"/>
</dbReference>
<dbReference type="EMBL" id="UYSL01027972">
    <property type="protein sequence ID" value="VDL87223.1"/>
    <property type="molecule type" value="Genomic_DNA"/>
</dbReference>
<evidence type="ECO:0000313" key="3">
    <source>
        <dbReference type="Proteomes" id="UP000271162"/>
    </source>
</evidence>
<dbReference type="Gene3D" id="2.10.25.10">
    <property type="entry name" value="Laminin"/>
    <property type="match status" value="1"/>
</dbReference>
<evidence type="ECO:0000259" key="1">
    <source>
        <dbReference type="SMART" id="SM00181"/>
    </source>
</evidence>
<organism evidence="4">
    <name type="scientific">Nippostrongylus brasiliensis</name>
    <name type="common">Rat hookworm</name>
    <dbReference type="NCBI Taxonomy" id="27835"/>
    <lineage>
        <taxon>Eukaryota</taxon>
        <taxon>Metazoa</taxon>
        <taxon>Ecdysozoa</taxon>
        <taxon>Nematoda</taxon>
        <taxon>Chromadorea</taxon>
        <taxon>Rhabditida</taxon>
        <taxon>Rhabditina</taxon>
        <taxon>Rhabditomorpha</taxon>
        <taxon>Strongyloidea</taxon>
        <taxon>Heligmosomidae</taxon>
        <taxon>Nippostrongylus</taxon>
    </lineage>
</organism>
<dbReference type="STRING" id="27835.A0A0N4YYS9"/>
<feature type="domain" description="EGF-like" evidence="1">
    <location>
        <begin position="82"/>
        <end position="115"/>
    </location>
</feature>
<sequence>MLVVRQVNVSRTGDLRARDGLVPMQGWIYWRRLYHMHFVRLDCVADPTVCHKNAVCDHHTRQCSCRIGHIGDGFVCNPDPQDCVIRKDLCSPEAMCIGRRCKCVEGFTGDGVKCVSLSQRSANCSECDVNAHCSSGMCKCNVSLK</sequence>